<dbReference type="RefSeq" id="WP_284292616.1">
    <property type="nucleotide sequence ID" value="NZ_BSUK01000001.1"/>
</dbReference>
<dbReference type="EMBL" id="BSUK01000001">
    <property type="protein sequence ID" value="GMA23646.1"/>
    <property type="molecule type" value="Genomic_DNA"/>
</dbReference>
<evidence type="ECO:0000313" key="3">
    <source>
        <dbReference type="Proteomes" id="UP001157091"/>
    </source>
</evidence>
<dbReference type="Proteomes" id="UP001157091">
    <property type="component" value="Unassembled WGS sequence"/>
</dbReference>
<dbReference type="InterPro" id="IPR036388">
    <property type="entry name" value="WH-like_DNA-bd_sf"/>
</dbReference>
<dbReference type="Gene3D" id="1.10.10.10">
    <property type="entry name" value="Winged helix-like DNA-binding domain superfamily/Winged helix DNA-binding domain"/>
    <property type="match status" value="1"/>
</dbReference>
<name>A0ABQ6HYW3_9MICO</name>
<organism evidence="2 3">
    <name type="scientific">Luteimicrobium album</name>
    <dbReference type="NCBI Taxonomy" id="1054550"/>
    <lineage>
        <taxon>Bacteria</taxon>
        <taxon>Bacillati</taxon>
        <taxon>Actinomycetota</taxon>
        <taxon>Actinomycetes</taxon>
        <taxon>Micrococcales</taxon>
        <taxon>Luteimicrobium</taxon>
    </lineage>
</organism>
<evidence type="ECO:0000313" key="2">
    <source>
        <dbReference type="EMBL" id="GMA23646.1"/>
    </source>
</evidence>
<dbReference type="SUPFAM" id="SSF53067">
    <property type="entry name" value="Actin-like ATPase domain"/>
    <property type="match status" value="1"/>
</dbReference>
<dbReference type="Pfam" id="PF13412">
    <property type="entry name" value="HTH_24"/>
    <property type="match status" value="1"/>
</dbReference>
<comment type="caution">
    <text evidence="2">The sequence shown here is derived from an EMBL/GenBank/DDBJ whole genome shotgun (WGS) entry which is preliminary data.</text>
</comment>
<evidence type="ECO:0000256" key="1">
    <source>
        <dbReference type="ARBA" id="ARBA00006479"/>
    </source>
</evidence>
<dbReference type="PANTHER" id="PTHR18964:SF173">
    <property type="entry name" value="GLUCOKINASE"/>
    <property type="match status" value="1"/>
</dbReference>
<sequence length="388" mass="39945">MAATPQQTTHSSPRERTREDLYWLIRTSEEVTRSALVEVTGLSRSTVNHAVSRLIADGLIQETEPSAKGPGSGSGRPATRLSAVAAGAHVAGIDFGHNHIYVAVADGLGRTVGEERIELDVDLQASEAMDTAADLLARLRRAHGIDGLGSVVAGIPGPLDAATGLVQSPTILSSWVGLAPADELGARLGTRVHVENDAVLGAYGELTRGVGRHYANYLYVKASHGIGASLVIGGAPYRGATGIAGEIGHTHLPGQTQMCRCGNRGCLEAVVSVDSIREQIAHTHPALDPATLTLATVHDSITDRILNEAGRTLGGVLADLCNLLNPGAVVVGGELGDAGRALIEGVQASITRHAQPATAAVLEVVPAELSTSAELVGALQLAASAVPR</sequence>
<proteinExistence type="inferred from homology"/>
<comment type="similarity">
    <text evidence="1">Belongs to the ROK (NagC/XylR) family.</text>
</comment>
<dbReference type="InterPro" id="IPR000600">
    <property type="entry name" value="ROK"/>
</dbReference>
<protein>
    <submittedName>
        <fullName evidence="2">Transcriptional regulator</fullName>
    </submittedName>
</protein>
<dbReference type="SUPFAM" id="SSF46785">
    <property type="entry name" value="Winged helix' DNA-binding domain"/>
    <property type="match status" value="1"/>
</dbReference>
<dbReference type="InterPro" id="IPR043129">
    <property type="entry name" value="ATPase_NBD"/>
</dbReference>
<keyword evidence="3" id="KW-1185">Reference proteome</keyword>
<dbReference type="PANTHER" id="PTHR18964">
    <property type="entry name" value="ROK (REPRESSOR, ORF, KINASE) FAMILY"/>
    <property type="match status" value="1"/>
</dbReference>
<accession>A0ABQ6HYW3</accession>
<gene>
    <name evidence="2" type="ORF">GCM10025864_14050</name>
</gene>
<dbReference type="Gene3D" id="3.30.420.40">
    <property type="match status" value="2"/>
</dbReference>
<reference evidence="3" key="1">
    <citation type="journal article" date="2019" name="Int. J. Syst. Evol. Microbiol.">
        <title>The Global Catalogue of Microorganisms (GCM) 10K type strain sequencing project: providing services to taxonomists for standard genome sequencing and annotation.</title>
        <authorList>
            <consortium name="The Broad Institute Genomics Platform"/>
            <consortium name="The Broad Institute Genome Sequencing Center for Infectious Disease"/>
            <person name="Wu L."/>
            <person name="Ma J."/>
        </authorList>
    </citation>
    <scope>NUCLEOTIDE SEQUENCE [LARGE SCALE GENOMIC DNA]</scope>
    <source>
        <strain evidence="3">NBRC 106348</strain>
    </source>
</reference>
<dbReference type="InterPro" id="IPR036390">
    <property type="entry name" value="WH_DNA-bd_sf"/>
</dbReference>
<dbReference type="Pfam" id="PF00480">
    <property type="entry name" value="ROK"/>
    <property type="match status" value="1"/>
</dbReference>